<evidence type="ECO:0000313" key="2">
    <source>
        <dbReference type="Proteomes" id="UP000539111"/>
    </source>
</evidence>
<dbReference type="EMBL" id="JACBZP010000001">
    <property type="protein sequence ID" value="NYI68490.1"/>
    <property type="molecule type" value="Genomic_DNA"/>
</dbReference>
<protein>
    <submittedName>
        <fullName evidence="1">Uncharacterized protein</fullName>
    </submittedName>
</protein>
<accession>A0A7Z0D422</accession>
<evidence type="ECO:0000313" key="1">
    <source>
        <dbReference type="EMBL" id="NYI68490.1"/>
    </source>
</evidence>
<proteinExistence type="predicted"/>
<sequence length="42" mass="4432">MRLRGFSVSVVADELGSLSASRRPVAEDHQCLALIFGTEGVG</sequence>
<name>A0A7Z0D422_9MICO</name>
<gene>
    <name evidence="1" type="ORF">BJY26_002796</name>
</gene>
<comment type="caution">
    <text evidence="1">The sequence shown here is derived from an EMBL/GenBank/DDBJ whole genome shotgun (WGS) entry which is preliminary data.</text>
</comment>
<dbReference type="AlphaFoldDB" id="A0A7Z0D422"/>
<keyword evidence="2" id="KW-1185">Reference proteome</keyword>
<organism evidence="1 2">
    <name type="scientific">Spelaeicoccus albus</name>
    <dbReference type="NCBI Taxonomy" id="1280376"/>
    <lineage>
        <taxon>Bacteria</taxon>
        <taxon>Bacillati</taxon>
        <taxon>Actinomycetota</taxon>
        <taxon>Actinomycetes</taxon>
        <taxon>Micrococcales</taxon>
        <taxon>Brevibacteriaceae</taxon>
        <taxon>Spelaeicoccus</taxon>
    </lineage>
</organism>
<reference evidence="1 2" key="1">
    <citation type="submission" date="2020-07" db="EMBL/GenBank/DDBJ databases">
        <title>Sequencing the genomes of 1000 actinobacteria strains.</title>
        <authorList>
            <person name="Klenk H.-P."/>
        </authorList>
    </citation>
    <scope>NUCLEOTIDE SEQUENCE [LARGE SCALE GENOMIC DNA]</scope>
    <source>
        <strain evidence="1 2">DSM 26341</strain>
    </source>
</reference>
<dbReference type="Proteomes" id="UP000539111">
    <property type="component" value="Unassembled WGS sequence"/>
</dbReference>